<reference evidence="3" key="1">
    <citation type="journal article" date="2020" name="Stud. Mycol.">
        <title>101 Dothideomycetes genomes: a test case for predicting lifestyles and emergence of pathogens.</title>
        <authorList>
            <person name="Haridas S."/>
            <person name="Albert R."/>
            <person name="Binder M."/>
            <person name="Bloem J."/>
            <person name="Labutti K."/>
            <person name="Salamov A."/>
            <person name="Andreopoulos B."/>
            <person name="Baker S."/>
            <person name="Barry K."/>
            <person name="Bills G."/>
            <person name="Bluhm B."/>
            <person name="Cannon C."/>
            <person name="Castanera R."/>
            <person name="Culley D."/>
            <person name="Daum C."/>
            <person name="Ezra D."/>
            <person name="Gonzalez J."/>
            <person name="Henrissat B."/>
            <person name="Kuo A."/>
            <person name="Liang C."/>
            <person name="Lipzen A."/>
            <person name="Lutzoni F."/>
            <person name="Magnuson J."/>
            <person name="Mondo S."/>
            <person name="Nolan M."/>
            <person name="Ohm R."/>
            <person name="Pangilinan J."/>
            <person name="Park H.-J."/>
            <person name="Ramirez L."/>
            <person name="Alfaro M."/>
            <person name="Sun H."/>
            <person name="Tritt A."/>
            <person name="Yoshinaga Y."/>
            <person name="Zwiers L.-H."/>
            <person name="Turgeon B."/>
            <person name="Goodwin S."/>
            <person name="Spatafora J."/>
            <person name="Crous P."/>
            <person name="Grigoriev I."/>
        </authorList>
    </citation>
    <scope>NUCLEOTIDE SEQUENCE</scope>
    <source>
        <strain evidence="3">ATCC 74209</strain>
    </source>
</reference>
<dbReference type="Proteomes" id="UP000799536">
    <property type="component" value="Unassembled WGS sequence"/>
</dbReference>
<protein>
    <submittedName>
        <fullName evidence="3">Uncharacterized protein</fullName>
    </submittedName>
</protein>
<dbReference type="AlphaFoldDB" id="A0A9P4MXF7"/>
<feature type="region of interest" description="Disordered" evidence="1">
    <location>
        <begin position="106"/>
        <end position="241"/>
    </location>
</feature>
<name>A0A9P4MXF7_9PLEO</name>
<proteinExistence type="predicted"/>
<evidence type="ECO:0000256" key="1">
    <source>
        <dbReference type="SAM" id="MobiDB-lite"/>
    </source>
</evidence>
<feature type="signal peptide" evidence="2">
    <location>
        <begin position="1"/>
        <end position="18"/>
    </location>
</feature>
<organism evidence="3 4">
    <name type="scientific">Delitschia confertaspora ATCC 74209</name>
    <dbReference type="NCBI Taxonomy" id="1513339"/>
    <lineage>
        <taxon>Eukaryota</taxon>
        <taxon>Fungi</taxon>
        <taxon>Dikarya</taxon>
        <taxon>Ascomycota</taxon>
        <taxon>Pezizomycotina</taxon>
        <taxon>Dothideomycetes</taxon>
        <taxon>Pleosporomycetidae</taxon>
        <taxon>Pleosporales</taxon>
        <taxon>Delitschiaceae</taxon>
        <taxon>Delitschia</taxon>
    </lineage>
</organism>
<keyword evidence="2" id="KW-0732">Signal</keyword>
<gene>
    <name evidence="3" type="ORF">GQ43DRAFT_459473</name>
</gene>
<evidence type="ECO:0000313" key="4">
    <source>
        <dbReference type="Proteomes" id="UP000799536"/>
    </source>
</evidence>
<feature type="compositionally biased region" description="Acidic residues" evidence="1">
    <location>
        <begin position="195"/>
        <end position="208"/>
    </location>
</feature>
<feature type="compositionally biased region" description="Basic and acidic residues" evidence="1">
    <location>
        <begin position="209"/>
        <end position="227"/>
    </location>
</feature>
<evidence type="ECO:0000313" key="3">
    <source>
        <dbReference type="EMBL" id="KAF2206077.1"/>
    </source>
</evidence>
<evidence type="ECO:0000256" key="2">
    <source>
        <dbReference type="SAM" id="SignalP"/>
    </source>
</evidence>
<keyword evidence="4" id="KW-1185">Reference proteome</keyword>
<sequence length="264" mass="28132">MHIPITTTLLALSATITAIAIPRASYSSHSHSGSSAGGKSDSGEFAKYHPSKEIGYKWDPNCTWTQKFGGQNYARPHKQGDNVWFNVTKSVEVVTKDEGMAGLTAVDALNEGKPEGGEKSGDQKEGGEGKEGGGEKEGGEGKEGGGEKEGGEKKDSGEKKEGGKDKGNGEKTNDGEENKPQGEEEEREKEKEKEGEEIESDGEEEDEGEKNKPKSEENKPEDENKPEGDEEPENPAMFQGAASVTNINKGVIFGMVVGAIVMLA</sequence>
<feature type="compositionally biased region" description="Basic and acidic residues" evidence="1">
    <location>
        <begin position="110"/>
        <end position="194"/>
    </location>
</feature>
<comment type="caution">
    <text evidence="3">The sequence shown here is derived from an EMBL/GenBank/DDBJ whole genome shotgun (WGS) entry which is preliminary data.</text>
</comment>
<feature type="chain" id="PRO_5040494883" evidence="2">
    <location>
        <begin position="19"/>
        <end position="264"/>
    </location>
</feature>
<dbReference type="EMBL" id="ML993846">
    <property type="protein sequence ID" value="KAF2206077.1"/>
    <property type="molecule type" value="Genomic_DNA"/>
</dbReference>
<accession>A0A9P4MXF7</accession>